<dbReference type="PANTHER" id="PTHR30363">
    <property type="entry name" value="HTH-TYPE TRANSCRIPTIONAL REGULATOR SRLR-RELATED"/>
    <property type="match status" value="1"/>
</dbReference>
<gene>
    <name evidence="5" type="ORF">HGA02_04475</name>
</gene>
<dbReference type="Gene3D" id="1.10.10.10">
    <property type="entry name" value="Winged helix-like DNA-binding domain superfamily/Winged helix DNA-binding domain"/>
    <property type="match status" value="1"/>
</dbReference>
<dbReference type="InterPro" id="IPR001034">
    <property type="entry name" value="DeoR_HTH"/>
</dbReference>
<keyword evidence="3" id="KW-0804">Transcription</keyword>
<dbReference type="PROSITE" id="PS00894">
    <property type="entry name" value="HTH_DEOR_1"/>
    <property type="match status" value="1"/>
</dbReference>
<name>A0ABX1K1E3_9CELL</name>
<dbReference type="RefSeq" id="WP_168677972.1">
    <property type="nucleotide sequence ID" value="NZ_JAAXOY010000062.1"/>
</dbReference>
<evidence type="ECO:0000256" key="1">
    <source>
        <dbReference type="ARBA" id="ARBA00023015"/>
    </source>
</evidence>
<sequence>MTSSTATDAGSTARRLPAGRKAELAAYVAEVGEVTVAQLADRFDVSADTIRRDLDALDADGVLIRTHGGAVSTSAIPRPDTGLDVRLRLQTTAKERIGALAATLVHDGSAIVVNAGTTTLALARHLADHSDLTIATNSLRLATEIAPKVYRDLYVFGGAVRASAQATVGPVRLPALAGGPELDIRCDLAIIGVGAVAVDAGYSTSNLAEAQMMGDMMDRAARVAVLADSSKFGRRLFAQIADLGRADYLVTDVAPPHDLHDALRARDVEVLVAAD</sequence>
<dbReference type="SUPFAM" id="SSF46785">
    <property type="entry name" value="Winged helix' DNA-binding domain"/>
    <property type="match status" value="1"/>
</dbReference>
<dbReference type="InterPro" id="IPR036390">
    <property type="entry name" value="WH_DNA-bd_sf"/>
</dbReference>
<dbReference type="Pfam" id="PF08220">
    <property type="entry name" value="HTH_DeoR"/>
    <property type="match status" value="1"/>
</dbReference>
<dbReference type="InterPro" id="IPR018356">
    <property type="entry name" value="Tscrpt_reg_HTH_DeoR_CS"/>
</dbReference>
<dbReference type="InterPro" id="IPR014036">
    <property type="entry name" value="DeoR-like_C"/>
</dbReference>
<dbReference type="PRINTS" id="PR00037">
    <property type="entry name" value="HTHLACR"/>
</dbReference>
<dbReference type="InterPro" id="IPR050313">
    <property type="entry name" value="Carb_Metab_HTH_regulators"/>
</dbReference>
<dbReference type="SUPFAM" id="SSF100950">
    <property type="entry name" value="NagB/RpiA/CoA transferase-like"/>
    <property type="match status" value="1"/>
</dbReference>
<dbReference type="SMART" id="SM01134">
    <property type="entry name" value="DeoRC"/>
    <property type="match status" value="1"/>
</dbReference>
<evidence type="ECO:0000256" key="2">
    <source>
        <dbReference type="ARBA" id="ARBA00023125"/>
    </source>
</evidence>
<dbReference type="SMART" id="SM00420">
    <property type="entry name" value="HTH_DEOR"/>
    <property type="match status" value="1"/>
</dbReference>
<dbReference type="PROSITE" id="PS51000">
    <property type="entry name" value="HTH_DEOR_2"/>
    <property type="match status" value="1"/>
</dbReference>
<dbReference type="InterPro" id="IPR036388">
    <property type="entry name" value="WH-like_DNA-bd_sf"/>
</dbReference>
<dbReference type="Proteomes" id="UP000777774">
    <property type="component" value="Unassembled WGS sequence"/>
</dbReference>
<evidence type="ECO:0000259" key="4">
    <source>
        <dbReference type="PROSITE" id="PS51000"/>
    </source>
</evidence>
<organism evidence="5 6">
    <name type="scientific">Cellulomonas septica</name>
    <dbReference type="NCBI Taxonomy" id="285080"/>
    <lineage>
        <taxon>Bacteria</taxon>
        <taxon>Bacillati</taxon>
        <taxon>Actinomycetota</taxon>
        <taxon>Actinomycetes</taxon>
        <taxon>Micrococcales</taxon>
        <taxon>Cellulomonadaceae</taxon>
        <taxon>Cellulomonas</taxon>
    </lineage>
</organism>
<dbReference type="EMBL" id="JAAXOY010000062">
    <property type="protein sequence ID" value="NKY38808.1"/>
    <property type="molecule type" value="Genomic_DNA"/>
</dbReference>
<dbReference type="Pfam" id="PF00455">
    <property type="entry name" value="DeoRC"/>
    <property type="match status" value="1"/>
</dbReference>
<evidence type="ECO:0000313" key="5">
    <source>
        <dbReference type="EMBL" id="NKY38808.1"/>
    </source>
</evidence>
<feature type="domain" description="HTH deoR-type" evidence="4">
    <location>
        <begin position="17"/>
        <end position="72"/>
    </location>
</feature>
<evidence type="ECO:0000313" key="6">
    <source>
        <dbReference type="Proteomes" id="UP000777774"/>
    </source>
</evidence>
<protein>
    <submittedName>
        <fullName evidence="5">DeoR/GlpR transcriptional regulator</fullName>
    </submittedName>
</protein>
<proteinExistence type="predicted"/>
<comment type="caution">
    <text evidence="5">The sequence shown here is derived from an EMBL/GenBank/DDBJ whole genome shotgun (WGS) entry which is preliminary data.</text>
</comment>
<dbReference type="Gene3D" id="3.30.750.70">
    <property type="entry name" value="4-hydroxybutyrate coenzyme like domains"/>
    <property type="match status" value="1"/>
</dbReference>
<reference evidence="5 6" key="1">
    <citation type="submission" date="2020-04" db="EMBL/GenBank/DDBJ databases">
        <title>MicrobeNet Type strains.</title>
        <authorList>
            <person name="Nicholson A.C."/>
        </authorList>
    </citation>
    <scope>NUCLEOTIDE SEQUENCE [LARGE SCALE GENOMIC DNA]</scope>
    <source>
        <strain evidence="5 6">ATCC BAA-787</strain>
    </source>
</reference>
<evidence type="ECO:0000256" key="3">
    <source>
        <dbReference type="ARBA" id="ARBA00023163"/>
    </source>
</evidence>
<accession>A0ABX1K1E3</accession>
<dbReference type="PANTHER" id="PTHR30363:SF44">
    <property type="entry name" value="AGA OPERON TRANSCRIPTIONAL REPRESSOR-RELATED"/>
    <property type="match status" value="1"/>
</dbReference>
<dbReference type="InterPro" id="IPR037171">
    <property type="entry name" value="NagB/RpiA_transferase-like"/>
</dbReference>
<keyword evidence="6" id="KW-1185">Reference proteome</keyword>
<keyword evidence="1" id="KW-0805">Transcription regulation</keyword>
<keyword evidence="2" id="KW-0238">DNA-binding</keyword>